<accession>A0A1E5IHX8</accession>
<proteinExistence type="predicted"/>
<dbReference type="Proteomes" id="UP000095237">
    <property type="component" value="Unassembled WGS sequence"/>
</dbReference>
<gene>
    <name evidence="2" type="ORF">ATZ36_06205</name>
</gene>
<keyword evidence="3" id="KW-1185">Reference proteome</keyword>
<evidence type="ECO:0000313" key="2">
    <source>
        <dbReference type="EMBL" id="OEG70097.1"/>
    </source>
</evidence>
<reference evidence="2 3" key="1">
    <citation type="submission" date="2015-11" db="EMBL/GenBank/DDBJ databases">
        <title>Evidence for parallel genomic evolution in an endosymbiosis of termite gut flagellates.</title>
        <authorList>
            <person name="Zheng H."/>
        </authorList>
    </citation>
    <scope>NUCLEOTIDE SEQUENCE [LARGE SCALE GENOMIC DNA]</scope>
    <source>
        <strain evidence="2 3">CET450</strain>
    </source>
</reference>
<feature type="domain" description="DUF2779" evidence="1">
    <location>
        <begin position="287"/>
        <end position="410"/>
    </location>
</feature>
<sequence length="482" mass="54779">MRYINKTAFINYLSCPTLGWMTRRNMLPKLTGPSNELLRFEGRNVRSISWQLFSNAVDARKLETGDAVLYTKELILDPGVKTIYGASFVAGGYLAKAGILQKLDDNSWHLFEVKSGRKYKAKYARDMSFNTMVLAKSGLVVSKTTILCLSNDYRLGMNISQLFKGLDCTEKVEPKVQEFLILSDEVLENIESENMPEPYLKKNCKNCPVFDGCMSKDVKNHIFDLPRLSVLAIEELITAGVDTIDKIPADFELTQMQQIVKNCVLINTNYVSENLKAELGNIKQPFYYLDFESMITIVPLYRDIAPHTQFLTQFSIDKTDDTGNILDHYEYIADQTRDCRREIAEKLIKYLGEEGSVVTYANFERTAISNLAGFFPDLCEKLNKIAGRIVDLELIVKKNYYDINFRGRSSIKKILQVLVPEMNYADLKIGDGGDAAASFAFMAMGLYDDKKIEETKKNLLKYCARDTLAMVKIHQFLKSVVS</sequence>
<evidence type="ECO:0000259" key="1">
    <source>
        <dbReference type="Pfam" id="PF11074"/>
    </source>
</evidence>
<organism evidence="2 3">
    <name type="scientific">Endomicrobium trichonymphae</name>
    <dbReference type="NCBI Taxonomy" id="1408204"/>
    <lineage>
        <taxon>Bacteria</taxon>
        <taxon>Pseudomonadati</taxon>
        <taxon>Elusimicrobiota</taxon>
        <taxon>Endomicrobiia</taxon>
        <taxon>Endomicrobiales</taxon>
        <taxon>Endomicrobiaceae</taxon>
        <taxon>Candidatus Endomicrobiellum</taxon>
    </lineage>
</organism>
<dbReference type="AlphaFoldDB" id="A0A1E5IHX8"/>
<dbReference type="Pfam" id="PF11074">
    <property type="entry name" value="DUF2779"/>
    <property type="match status" value="1"/>
</dbReference>
<dbReference type="EMBL" id="LNVX01000472">
    <property type="protein sequence ID" value="OEG70097.1"/>
    <property type="molecule type" value="Genomic_DNA"/>
</dbReference>
<dbReference type="InterPro" id="IPR021301">
    <property type="entry name" value="DUF2779"/>
</dbReference>
<comment type="caution">
    <text evidence="2">The sequence shown here is derived from an EMBL/GenBank/DDBJ whole genome shotgun (WGS) entry which is preliminary data.</text>
</comment>
<protein>
    <recommendedName>
        <fullName evidence="1">DUF2779 domain-containing protein</fullName>
    </recommendedName>
</protein>
<name>A0A1E5IHX8_ENDTX</name>
<evidence type="ECO:0000313" key="3">
    <source>
        <dbReference type="Proteomes" id="UP000095237"/>
    </source>
</evidence>